<dbReference type="Gene3D" id="3.30.420.10">
    <property type="entry name" value="Ribonuclease H-like superfamily/Ribonuclease H"/>
    <property type="match status" value="1"/>
</dbReference>
<dbReference type="InterPro" id="IPR002156">
    <property type="entry name" value="RNaseH_domain"/>
</dbReference>
<dbReference type="Pfam" id="PF13456">
    <property type="entry name" value="RVT_3"/>
    <property type="match status" value="1"/>
</dbReference>
<evidence type="ECO:0000259" key="1">
    <source>
        <dbReference type="Pfam" id="PF13456"/>
    </source>
</evidence>
<protein>
    <recommendedName>
        <fullName evidence="1">RNase H type-1 domain-containing protein</fullName>
    </recommendedName>
</protein>
<evidence type="ECO:0000313" key="3">
    <source>
        <dbReference type="Proteomes" id="UP000634136"/>
    </source>
</evidence>
<dbReference type="SUPFAM" id="SSF53098">
    <property type="entry name" value="Ribonuclease H-like"/>
    <property type="match status" value="1"/>
</dbReference>
<name>A0A834SXP1_9FABA</name>
<comment type="caution">
    <text evidence="2">The sequence shown here is derived from an EMBL/GenBank/DDBJ whole genome shotgun (WGS) entry which is preliminary data.</text>
</comment>
<keyword evidence="3" id="KW-1185">Reference proteome</keyword>
<evidence type="ECO:0000313" key="2">
    <source>
        <dbReference type="EMBL" id="KAF7810825.1"/>
    </source>
</evidence>
<dbReference type="EMBL" id="JAAIUW010000010">
    <property type="protein sequence ID" value="KAF7810825.1"/>
    <property type="molecule type" value="Genomic_DNA"/>
</dbReference>
<dbReference type="InterPro" id="IPR044730">
    <property type="entry name" value="RNase_H-like_dom_plant"/>
</dbReference>
<dbReference type="PANTHER" id="PTHR47074:SF73">
    <property type="entry name" value="OS04G0448401 PROTEIN"/>
    <property type="match status" value="1"/>
</dbReference>
<dbReference type="PANTHER" id="PTHR47074">
    <property type="entry name" value="BNAC02G40300D PROTEIN"/>
    <property type="match status" value="1"/>
</dbReference>
<dbReference type="InterPro" id="IPR012337">
    <property type="entry name" value="RNaseH-like_sf"/>
</dbReference>
<dbReference type="CDD" id="cd06222">
    <property type="entry name" value="RNase_H_like"/>
    <property type="match status" value="1"/>
</dbReference>
<sequence>MVINEPCVMCEEKPESVFHLLFECQEVQNVWGTTRFDFSSWTYHNSLLEWMTVEWDRWGREKKCVFWDEACVAGNGAPLDVEIPSELKREKPKAPYLKLNVDAAVRSSGEGALGGLFRDSERVVHGAFMASAPALNDSTLVEALAIKKGVEVAHQMEVLDLVVESDSRLVIDMLNSNCNHISLLCSICVSILDICLGFNDVYFKWIPRACNMCADKICKAARHVTGEQIWQDSLPICIIDACTEDFH</sequence>
<dbReference type="InterPro" id="IPR052929">
    <property type="entry name" value="RNase_H-like_EbsB-rel"/>
</dbReference>
<accession>A0A834SXP1</accession>
<organism evidence="2 3">
    <name type="scientific">Senna tora</name>
    <dbReference type="NCBI Taxonomy" id="362788"/>
    <lineage>
        <taxon>Eukaryota</taxon>
        <taxon>Viridiplantae</taxon>
        <taxon>Streptophyta</taxon>
        <taxon>Embryophyta</taxon>
        <taxon>Tracheophyta</taxon>
        <taxon>Spermatophyta</taxon>
        <taxon>Magnoliopsida</taxon>
        <taxon>eudicotyledons</taxon>
        <taxon>Gunneridae</taxon>
        <taxon>Pentapetalae</taxon>
        <taxon>rosids</taxon>
        <taxon>fabids</taxon>
        <taxon>Fabales</taxon>
        <taxon>Fabaceae</taxon>
        <taxon>Caesalpinioideae</taxon>
        <taxon>Cassia clade</taxon>
        <taxon>Senna</taxon>
    </lineage>
</organism>
<dbReference type="OrthoDB" id="1407557at2759"/>
<gene>
    <name evidence="2" type="ORF">G2W53_031801</name>
</gene>
<dbReference type="AlphaFoldDB" id="A0A834SXP1"/>
<dbReference type="Proteomes" id="UP000634136">
    <property type="component" value="Unassembled WGS sequence"/>
</dbReference>
<dbReference type="InterPro" id="IPR036397">
    <property type="entry name" value="RNaseH_sf"/>
</dbReference>
<proteinExistence type="predicted"/>
<feature type="domain" description="RNase H type-1" evidence="1">
    <location>
        <begin position="100"/>
        <end position="221"/>
    </location>
</feature>
<dbReference type="GO" id="GO:0003676">
    <property type="term" value="F:nucleic acid binding"/>
    <property type="evidence" value="ECO:0007669"/>
    <property type="project" value="InterPro"/>
</dbReference>
<reference evidence="2" key="1">
    <citation type="submission" date="2020-09" db="EMBL/GenBank/DDBJ databases">
        <title>Genome-Enabled Discovery of Anthraquinone Biosynthesis in Senna tora.</title>
        <authorList>
            <person name="Kang S.-H."/>
            <person name="Pandey R.P."/>
            <person name="Lee C.-M."/>
            <person name="Sim J.-S."/>
            <person name="Jeong J.-T."/>
            <person name="Choi B.-S."/>
            <person name="Jung M."/>
            <person name="Ginzburg D."/>
            <person name="Zhao K."/>
            <person name="Won S.Y."/>
            <person name="Oh T.-J."/>
            <person name="Yu Y."/>
            <person name="Kim N.-H."/>
            <person name="Lee O.R."/>
            <person name="Lee T.-H."/>
            <person name="Bashyal P."/>
            <person name="Kim T.-S."/>
            <person name="Lee W.-H."/>
            <person name="Kawkins C."/>
            <person name="Kim C.-K."/>
            <person name="Kim J.S."/>
            <person name="Ahn B.O."/>
            <person name="Rhee S.Y."/>
            <person name="Sohng J.K."/>
        </authorList>
    </citation>
    <scope>NUCLEOTIDE SEQUENCE</scope>
    <source>
        <tissue evidence="2">Leaf</tissue>
    </source>
</reference>
<dbReference type="GO" id="GO:0004523">
    <property type="term" value="F:RNA-DNA hybrid ribonuclease activity"/>
    <property type="evidence" value="ECO:0007669"/>
    <property type="project" value="InterPro"/>
</dbReference>